<dbReference type="PANTHER" id="PTHR34109">
    <property type="entry name" value="BNAUNNG04460D PROTEIN-RELATED"/>
    <property type="match status" value="1"/>
</dbReference>
<feature type="domain" description="Glyoxalase/fosfomycin resistance/dioxygenase" evidence="1">
    <location>
        <begin position="14"/>
        <end position="72"/>
    </location>
</feature>
<reference evidence="3" key="1">
    <citation type="submission" date="2023-07" db="EMBL/GenBank/DDBJ databases">
        <title>30 novel species of actinomycetes from the DSMZ collection.</title>
        <authorList>
            <person name="Nouioui I."/>
        </authorList>
    </citation>
    <scope>NUCLEOTIDE SEQUENCE [LARGE SCALE GENOMIC DNA]</scope>
    <source>
        <strain evidence="3">DSM 45834</strain>
    </source>
</reference>
<sequence>MLSDAYPDYGAVAPAEGATATTFALQLEVPDADATVPAAERAGAVVQRPVAEEFHGSRAGTVLDPFGVRWMVCTRVRNVGTDDLAASAEEFARKGAQAGPLS</sequence>
<evidence type="ECO:0000259" key="1">
    <source>
        <dbReference type="Pfam" id="PF00903"/>
    </source>
</evidence>
<name>A0ABU2NIY0_9PSEU</name>
<dbReference type="Gene3D" id="3.10.180.10">
    <property type="entry name" value="2,3-Dihydroxybiphenyl 1,2-Dioxygenase, domain 1"/>
    <property type="match status" value="1"/>
</dbReference>
<dbReference type="EMBL" id="JAVREJ010000054">
    <property type="protein sequence ID" value="MDT0353932.1"/>
    <property type="molecule type" value="Genomic_DNA"/>
</dbReference>
<organism evidence="2 3">
    <name type="scientific">Pseudonocardia charpentierae</name>
    <dbReference type="NCBI Taxonomy" id="3075545"/>
    <lineage>
        <taxon>Bacteria</taxon>
        <taxon>Bacillati</taxon>
        <taxon>Actinomycetota</taxon>
        <taxon>Actinomycetes</taxon>
        <taxon>Pseudonocardiales</taxon>
        <taxon>Pseudonocardiaceae</taxon>
        <taxon>Pseudonocardia</taxon>
    </lineage>
</organism>
<keyword evidence="3" id="KW-1185">Reference proteome</keyword>
<dbReference type="InterPro" id="IPR004360">
    <property type="entry name" value="Glyas_Fos-R_dOase_dom"/>
</dbReference>
<dbReference type="Proteomes" id="UP001183202">
    <property type="component" value="Unassembled WGS sequence"/>
</dbReference>
<dbReference type="InterPro" id="IPR029068">
    <property type="entry name" value="Glyas_Bleomycin-R_OHBP_Dase"/>
</dbReference>
<gene>
    <name evidence="2" type="ORF">RM445_31065</name>
</gene>
<evidence type="ECO:0000313" key="2">
    <source>
        <dbReference type="EMBL" id="MDT0353932.1"/>
    </source>
</evidence>
<dbReference type="Pfam" id="PF00903">
    <property type="entry name" value="Glyoxalase"/>
    <property type="match status" value="1"/>
</dbReference>
<dbReference type="SUPFAM" id="SSF54593">
    <property type="entry name" value="Glyoxalase/Bleomycin resistance protein/Dihydroxybiphenyl dioxygenase"/>
    <property type="match status" value="1"/>
</dbReference>
<evidence type="ECO:0000313" key="3">
    <source>
        <dbReference type="Proteomes" id="UP001183202"/>
    </source>
</evidence>
<accession>A0ABU2NIY0</accession>
<dbReference type="RefSeq" id="WP_311560442.1">
    <property type="nucleotide sequence ID" value="NZ_JAVREJ010000054.1"/>
</dbReference>
<comment type="caution">
    <text evidence="2">The sequence shown here is derived from an EMBL/GenBank/DDBJ whole genome shotgun (WGS) entry which is preliminary data.</text>
</comment>
<dbReference type="PANTHER" id="PTHR34109:SF1">
    <property type="entry name" value="VOC DOMAIN-CONTAINING PROTEIN"/>
    <property type="match status" value="1"/>
</dbReference>
<proteinExistence type="predicted"/>
<protein>
    <submittedName>
        <fullName evidence="2">VOC family protein</fullName>
    </submittedName>
</protein>